<proteinExistence type="predicted"/>
<sequence>MFNTLPKSKDVLENPMGFPTSFELPIIKDLTKYKNTLYAPVHVTTNWEGYKTHLASVRPSFHPKVLLMGHDMSEIENI</sequence>
<name>A0A383ECJ2_9ZZZZ</name>
<accession>A0A383ECJ2</accession>
<protein>
    <submittedName>
        <fullName evidence="1">Uncharacterized protein</fullName>
    </submittedName>
</protein>
<feature type="non-terminal residue" evidence="1">
    <location>
        <position position="78"/>
    </location>
</feature>
<organism evidence="1">
    <name type="scientific">marine metagenome</name>
    <dbReference type="NCBI Taxonomy" id="408172"/>
    <lineage>
        <taxon>unclassified sequences</taxon>
        <taxon>metagenomes</taxon>
        <taxon>ecological metagenomes</taxon>
    </lineage>
</organism>
<gene>
    <name evidence="1" type="ORF">METZ01_LOCUS507285</name>
</gene>
<evidence type="ECO:0000313" key="1">
    <source>
        <dbReference type="EMBL" id="SVE54431.1"/>
    </source>
</evidence>
<reference evidence="1" key="1">
    <citation type="submission" date="2018-05" db="EMBL/GenBank/DDBJ databases">
        <authorList>
            <person name="Lanie J.A."/>
            <person name="Ng W.-L."/>
            <person name="Kazmierczak K.M."/>
            <person name="Andrzejewski T.M."/>
            <person name="Davidsen T.M."/>
            <person name="Wayne K.J."/>
            <person name="Tettelin H."/>
            <person name="Glass J.I."/>
            <person name="Rusch D."/>
            <person name="Podicherti R."/>
            <person name="Tsui H.-C.T."/>
            <person name="Winkler M.E."/>
        </authorList>
    </citation>
    <scope>NUCLEOTIDE SEQUENCE</scope>
</reference>
<dbReference type="EMBL" id="UINC01224698">
    <property type="protein sequence ID" value="SVE54431.1"/>
    <property type="molecule type" value="Genomic_DNA"/>
</dbReference>
<dbReference type="AlphaFoldDB" id="A0A383ECJ2"/>